<dbReference type="Proteomes" id="UP000799767">
    <property type="component" value="Unassembled WGS sequence"/>
</dbReference>
<dbReference type="InterPro" id="IPR015421">
    <property type="entry name" value="PyrdxlP-dep_Trfase_major"/>
</dbReference>
<accession>A0A6A6PXL3</accession>
<protein>
    <submittedName>
        <fullName evidence="4">Pyridoxal phosphate-dependent transferase</fullName>
    </submittedName>
</protein>
<dbReference type="SUPFAM" id="SSF53383">
    <property type="entry name" value="PLP-dependent transferases"/>
    <property type="match status" value="1"/>
</dbReference>
<evidence type="ECO:0000313" key="5">
    <source>
        <dbReference type="Proteomes" id="UP000799767"/>
    </source>
</evidence>
<evidence type="ECO:0000313" key="4">
    <source>
        <dbReference type="EMBL" id="KAF2484449.1"/>
    </source>
</evidence>
<comment type="cofactor">
    <cofactor evidence="1 3">
        <name>pyridoxal 5'-phosphate</name>
        <dbReference type="ChEBI" id="CHEBI:597326"/>
    </cofactor>
</comment>
<dbReference type="OrthoDB" id="10047078at2759"/>
<organism evidence="4 5">
    <name type="scientific">Neohortaea acidophila</name>
    <dbReference type="NCBI Taxonomy" id="245834"/>
    <lineage>
        <taxon>Eukaryota</taxon>
        <taxon>Fungi</taxon>
        <taxon>Dikarya</taxon>
        <taxon>Ascomycota</taxon>
        <taxon>Pezizomycotina</taxon>
        <taxon>Dothideomycetes</taxon>
        <taxon>Dothideomycetidae</taxon>
        <taxon>Mycosphaerellales</taxon>
        <taxon>Teratosphaeriaceae</taxon>
        <taxon>Neohortaea</taxon>
    </lineage>
</organism>
<dbReference type="GO" id="GO:0019346">
    <property type="term" value="P:transsulfuration"/>
    <property type="evidence" value="ECO:0007669"/>
    <property type="project" value="InterPro"/>
</dbReference>
<dbReference type="GeneID" id="54470389"/>
<dbReference type="PANTHER" id="PTHR42699:SF1">
    <property type="entry name" value="CYSTATHIONINE GAMMA-SYNTHASE-RELATED"/>
    <property type="match status" value="1"/>
</dbReference>
<dbReference type="PANTHER" id="PTHR42699">
    <property type="match status" value="1"/>
</dbReference>
<dbReference type="AlphaFoldDB" id="A0A6A6PXL3"/>
<dbReference type="InterPro" id="IPR000277">
    <property type="entry name" value="Cys/Met-Metab_PyrdxlP-dep_enz"/>
</dbReference>
<reference evidence="4" key="1">
    <citation type="journal article" date="2020" name="Stud. Mycol.">
        <title>101 Dothideomycetes genomes: a test case for predicting lifestyles and emergence of pathogens.</title>
        <authorList>
            <person name="Haridas S."/>
            <person name="Albert R."/>
            <person name="Binder M."/>
            <person name="Bloem J."/>
            <person name="Labutti K."/>
            <person name="Salamov A."/>
            <person name="Andreopoulos B."/>
            <person name="Baker S."/>
            <person name="Barry K."/>
            <person name="Bills G."/>
            <person name="Bluhm B."/>
            <person name="Cannon C."/>
            <person name="Castanera R."/>
            <person name="Culley D."/>
            <person name="Daum C."/>
            <person name="Ezra D."/>
            <person name="Gonzalez J."/>
            <person name="Henrissat B."/>
            <person name="Kuo A."/>
            <person name="Liang C."/>
            <person name="Lipzen A."/>
            <person name="Lutzoni F."/>
            <person name="Magnuson J."/>
            <person name="Mondo S."/>
            <person name="Nolan M."/>
            <person name="Ohm R."/>
            <person name="Pangilinan J."/>
            <person name="Park H.-J."/>
            <person name="Ramirez L."/>
            <person name="Alfaro M."/>
            <person name="Sun H."/>
            <person name="Tritt A."/>
            <person name="Yoshinaga Y."/>
            <person name="Zwiers L.-H."/>
            <person name="Turgeon B."/>
            <person name="Goodwin S."/>
            <person name="Spatafora J."/>
            <person name="Crous P."/>
            <person name="Grigoriev I."/>
        </authorList>
    </citation>
    <scope>NUCLEOTIDE SEQUENCE</scope>
    <source>
        <strain evidence="4">CBS 113389</strain>
    </source>
</reference>
<dbReference type="RefSeq" id="XP_033591018.1">
    <property type="nucleotide sequence ID" value="XM_033729387.1"/>
</dbReference>
<proteinExistence type="inferred from homology"/>
<evidence type="ECO:0000256" key="2">
    <source>
        <dbReference type="ARBA" id="ARBA00022898"/>
    </source>
</evidence>
<keyword evidence="4" id="KW-0808">Transferase</keyword>
<name>A0A6A6PXL3_9PEZI</name>
<dbReference type="EMBL" id="MU001634">
    <property type="protein sequence ID" value="KAF2484449.1"/>
    <property type="molecule type" value="Genomic_DNA"/>
</dbReference>
<dbReference type="Gene3D" id="3.40.640.10">
    <property type="entry name" value="Type I PLP-dependent aspartate aminotransferase-like (Major domain)"/>
    <property type="match status" value="1"/>
</dbReference>
<evidence type="ECO:0000256" key="1">
    <source>
        <dbReference type="ARBA" id="ARBA00001933"/>
    </source>
</evidence>
<dbReference type="GO" id="GO:0030170">
    <property type="term" value="F:pyridoxal phosphate binding"/>
    <property type="evidence" value="ECO:0007669"/>
    <property type="project" value="InterPro"/>
</dbReference>
<comment type="similarity">
    <text evidence="3">Belongs to the trans-sulfuration enzymes family.</text>
</comment>
<dbReference type="InterPro" id="IPR051750">
    <property type="entry name" value="Trans-sulfuration_enzymes"/>
</dbReference>
<keyword evidence="2 3" id="KW-0663">Pyridoxal phosphate</keyword>
<gene>
    <name evidence="4" type="ORF">BDY17DRAFT_128609</name>
</gene>
<evidence type="ECO:0000256" key="3">
    <source>
        <dbReference type="RuleBase" id="RU362118"/>
    </source>
</evidence>
<keyword evidence="5" id="KW-1185">Reference proteome</keyword>
<dbReference type="Gene3D" id="3.90.1150.10">
    <property type="entry name" value="Aspartate Aminotransferase, domain 1"/>
    <property type="match status" value="1"/>
</dbReference>
<dbReference type="InterPro" id="IPR015422">
    <property type="entry name" value="PyrdxlP-dep_Trfase_small"/>
</dbReference>
<dbReference type="Pfam" id="PF01053">
    <property type="entry name" value="Cys_Met_Meta_PP"/>
    <property type="match status" value="1"/>
</dbReference>
<dbReference type="InterPro" id="IPR015424">
    <property type="entry name" value="PyrdxlP-dep_Trfase"/>
</dbReference>
<sequence length="499" mass="55569">MTARYCGSSLYIGLYPRMGPFGPVKELMGRIATDYLGKDQACLLFITQNSAQACRDFALSDNRKEIKCEHGEVQVRAFDGHVRIWATCFPAVKMRAVMPYWQDPGTGISSRIAQDVLAEYSSLKEVESRMVDLLNTRPTEHRPAKVKSGDVFLYQTGMAAIYRLHGYLQNSSLQPGSTVLFGFAFHSSPNVYREYSSNFKWLGRGDEQQLKELEEYCSTEAGSGRPVQSVWIEFPTNPNLKCVELKRLRALADKFGFLLVVDDTISSFCNVDLLGIADVLVTSLTKSFSGYADVMGGSVVLNPNAKQYELLKALCDKNFVNEYYSKDAEVMERNSRDYLQRSKTLNDNALALARYLYEVASDASSPITKIGYPGVGPDEAIYLAFMRPASSEFQPGFGCLLNIEFESVETTIAFYDDLKVHDGPHLGAPLTLALPYVKVIHRDDVAWVEECGLNERMIRISVGLEETKDLLDAFKEALEAANAAKSRGPLEKAINPMGP</sequence>
<dbReference type="GO" id="GO:0003962">
    <property type="term" value="F:cystathionine gamma-synthase activity"/>
    <property type="evidence" value="ECO:0007669"/>
    <property type="project" value="TreeGrafter"/>
</dbReference>